<dbReference type="InterPro" id="IPR001433">
    <property type="entry name" value="OxRdtase_FAD/NAD-bd"/>
</dbReference>
<protein>
    <submittedName>
        <fullName evidence="3">Oxidoreductase</fullName>
    </submittedName>
</protein>
<name>A0ABM6WD29_9BACT</name>
<dbReference type="PANTHER" id="PTHR47354:SF5">
    <property type="entry name" value="PROTEIN RFBI"/>
    <property type="match status" value="1"/>
</dbReference>
<sequence>MRDLYIQLRITDIIPETPDTYTYRLEPANGQPVPYQAGQFLTFLITLHGTEYRRSYSFSSTPGVDPQMSVTVKRIANGEISRHIHRTWQVGHIVTSLLPSGRFTLDAAPTEERDLFFLGAGSGITPLFSLLQHVLYFEPAAHVTLIYSSRNAQNTIFYQRILALQQQFPQRLVILWFFSDPGNEPVAYRRMSNSLLEMLAPRHLQHPQEKAQFYICGPADYMRMAQFTLTFMGFRPDQLHKENFVVNTAAKIARIQVPDDTGIKQVLLKHEDKTHLLPVPGNETILNAALRQEVPMPYSCKGGVCGSCIARCTRGKVWMTVNEVLTDKELAQGLVLTCTGYAQTDEVTLEW</sequence>
<feature type="domain" description="FAD-binding FR-type" evidence="2">
    <location>
        <begin position="3"/>
        <end position="106"/>
    </location>
</feature>
<dbReference type="Gene3D" id="2.40.30.10">
    <property type="entry name" value="Translation factors"/>
    <property type="match status" value="1"/>
</dbReference>
<dbReference type="Pfam" id="PF00970">
    <property type="entry name" value="FAD_binding_6"/>
    <property type="match status" value="1"/>
</dbReference>
<dbReference type="EMBL" id="CP029600">
    <property type="protein sequence ID" value="AWO01806.1"/>
    <property type="molecule type" value="Genomic_DNA"/>
</dbReference>
<dbReference type="CDD" id="cd06214">
    <property type="entry name" value="PA_degradation_oxidoreductase_like"/>
    <property type="match status" value="1"/>
</dbReference>
<dbReference type="PROSITE" id="PS51384">
    <property type="entry name" value="FAD_FR"/>
    <property type="match status" value="1"/>
</dbReference>
<evidence type="ECO:0000313" key="3">
    <source>
        <dbReference type="EMBL" id="AWO01806.1"/>
    </source>
</evidence>
<dbReference type="Proteomes" id="UP000246099">
    <property type="component" value="Chromosome"/>
</dbReference>
<dbReference type="PRINTS" id="PR00371">
    <property type="entry name" value="FPNCR"/>
</dbReference>
<feature type="domain" description="2Fe-2S ferredoxin-type" evidence="1">
    <location>
        <begin position="264"/>
        <end position="351"/>
    </location>
</feature>
<dbReference type="InterPro" id="IPR039261">
    <property type="entry name" value="FNR_nucleotide-bd"/>
</dbReference>
<dbReference type="InterPro" id="IPR017938">
    <property type="entry name" value="Riboflavin_synthase-like_b-brl"/>
</dbReference>
<evidence type="ECO:0000259" key="1">
    <source>
        <dbReference type="PROSITE" id="PS51085"/>
    </source>
</evidence>
<dbReference type="PRINTS" id="PR00410">
    <property type="entry name" value="PHEHYDRXLASE"/>
</dbReference>
<evidence type="ECO:0000259" key="2">
    <source>
        <dbReference type="PROSITE" id="PS51384"/>
    </source>
</evidence>
<dbReference type="InterPro" id="IPR050415">
    <property type="entry name" value="MRET"/>
</dbReference>
<dbReference type="InterPro" id="IPR012675">
    <property type="entry name" value="Beta-grasp_dom_sf"/>
</dbReference>
<evidence type="ECO:0000313" key="4">
    <source>
        <dbReference type="Proteomes" id="UP000246099"/>
    </source>
</evidence>
<gene>
    <name evidence="3" type="ORF">DLD77_08905</name>
</gene>
<dbReference type="InterPro" id="IPR001041">
    <property type="entry name" value="2Fe-2S_ferredoxin-type"/>
</dbReference>
<dbReference type="CDD" id="cd00207">
    <property type="entry name" value="fer2"/>
    <property type="match status" value="1"/>
</dbReference>
<dbReference type="InterPro" id="IPR006058">
    <property type="entry name" value="2Fe2S_fd_BS"/>
</dbReference>
<accession>A0ABM6WD29</accession>
<keyword evidence="4" id="KW-1185">Reference proteome</keyword>
<dbReference type="InterPro" id="IPR001709">
    <property type="entry name" value="Flavoprot_Pyr_Nucl_cyt_Rdtase"/>
</dbReference>
<dbReference type="Gene3D" id="3.10.20.30">
    <property type="match status" value="1"/>
</dbReference>
<dbReference type="Pfam" id="PF00111">
    <property type="entry name" value="Fer2"/>
    <property type="match status" value="1"/>
</dbReference>
<dbReference type="InterPro" id="IPR036010">
    <property type="entry name" value="2Fe-2S_ferredoxin-like_sf"/>
</dbReference>
<dbReference type="Gene3D" id="3.40.50.80">
    <property type="entry name" value="Nucleotide-binding domain of ferredoxin-NADP reductase (FNR) module"/>
    <property type="match status" value="1"/>
</dbReference>
<dbReference type="PROSITE" id="PS51085">
    <property type="entry name" value="2FE2S_FER_2"/>
    <property type="match status" value="1"/>
</dbReference>
<organism evidence="3 4">
    <name type="scientific">Chitinophaga alhagiae</name>
    <dbReference type="NCBI Taxonomy" id="2203219"/>
    <lineage>
        <taxon>Bacteria</taxon>
        <taxon>Pseudomonadati</taxon>
        <taxon>Bacteroidota</taxon>
        <taxon>Chitinophagia</taxon>
        <taxon>Chitinophagales</taxon>
        <taxon>Chitinophagaceae</taxon>
        <taxon>Chitinophaga</taxon>
    </lineage>
</organism>
<dbReference type="PANTHER" id="PTHR47354">
    <property type="entry name" value="NADH OXIDOREDUCTASE HCR"/>
    <property type="match status" value="1"/>
</dbReference>
<dbReference type="Pfam" id="PF00175">
    <property type="entry name" value="NAD_binding_1"/>
    <property type="match status" value="1"/>
</dbReference>
<proteinExistence type="predicted"/>
<dbReference type="InterPro" id="IPR017927">
    <property type="entry name" value="FAD-bd_FR_type"/>
</dbReference>
<dbReference type="InterPro" id="IPR008333">
    <property type="entry name" value="Cbr1-like_FAD-bd_dom"/>
</dbReference>
<dbReference type="SUPFAM" id="SSF54292">
    <property type="entry name" value="2Fe-2S ferredoxin-like"/>
    <property type="match status" value="1"/>
</dbReference>
<dbReference type="SUPFAM" id="SSF63380">
    <property type="entry name" value="Riboflavin synthase domain-like"/>
    <property type="match status" value="1"/>
</dbReference>
<reference evidence="3 4" key="1">
    <citation type="submission" date="2018-05" db="EMBL/GenBank/DDBJ databases">
        <title>Chitinophaga sp. nov., isolated from rhizosphere soil of Alhagi.</title>
        <authorList>
            <person name="Liu Y."/>
        </authorList>
    </citation>
    <scope>NUCLEOTIDE SEQUENCE [LARGE SCALE GENOMIC DNA]</scope>
    <source>
        <strain evidence="3 4">T22</strain>
    </source>
</reference>
<dbReference type="SUPFAM" id="SSF52343">
    <property type="entry name" value="Ferredoxin reductase-like, C-terminal NADP-linked domain"/>
    <property type="match status" value="1"/>
</dbReference>
<dbReference type="PROSITE" id="PS00197">
    <property type="entry name" value="2FE2S_FER_1"/>
    <property type="match status" value="1"/>
</dbReference>